<protein>
    <submittedName>
        <fullName evidence="1">Fumarylacetoacetate hydrolase</fullName>
    </submittedName>
</protein>
<evidence type="ECO:0000313" key="2">
    <source>
        <dbReference type="Proteomes" id="UP000805649"/>
    </source>
</evidence>
<sequence length="310" mass="34967">MSPSRLHDGQEQDEKPPSYDQHLAESTLIASSSVNPPDLWRSRAASVNLGRPGPSDDLQRAISAPARDGKENPGPSIDSQPTLDPGLLELPPEYMRQDPNDQVFLLQPPFISSAPTDAGPMVPRFQLAQLRTSTNKPYKLRLRRLTTNECRRLTVPGKEKAFIEFDDDLTMYLIANTHALFPWSLPEIEIRGCKARTLPGFVELKKTATSYQFWHITRNEANDMLRPENQRRMEKYGYHAKDEIARELLFAGETVALLSKDTKWRDGNGVCVATESKGKMSFVVDLPAQMKDALLACWVSKCWLQGSLDW</sequence>
<accession>A0ACC3ZB52</accession>
<organism evidence="1 2">
    <name type="scientific">Colletotrichum truncatum</name>
    <name type="common">Anthracnose fungus</name>
    <name type="synonym">Colletotrichum capsici</name>
    <dbReference type="NCBI Taxonomy" id="5467"/>
    <lineage>
        <taxon>Eukaryota</taxon>
        <taxon>Fungi</taxon>
        <taxon>Dikarya</taxon>
        <taxon>Ascomycota</taxon>
        <taxon>Pezizomycotina</taxon>
        <taxon>Sordariomycetes</taxon>
        <taxon>Hypocreomycetidae</taxon>
        <taxon>Glomerellales</taxon>
        <taxon>Glomerellaceae</taxon>
        <taxon>Colletotrichum</taxon>
        <taxon>Colletotrichum truncatum species complex</taxon>
    </lineage>
</organism>
<evidence type="ECO:0000313" key="1">
    <source>
        <dbReference type="EMBL" id="KAL0941352.1"/>
    </source>
</evidence>
<comment type="caution">
    <text evidence="1">The sequence shown here is derived from an EMBL/GenBank/DDBJ whole genome shotgun (WGS) entry which is preliminary data.</text>
</comment>
<reference evidence="1 2" key="1">
    <citation type="journal article" date="2020" name="Phytopathology">
        <title>Genome Sequence Resources of Colletotrichum truncatum, C. plurivorum, C. musicola, and C. sojae: Four Species Pathogenic to Soybean (Glycine max).</title>
        <authorList>
            <person name="Rogerio F."/>
            <person name="Boufleur T.R."/>
            <person name="Ciampi-Guillardi M."/>
            <person name="Sukno S.A."/>
            <person name="Thon M.R."/>
            <person name="Massola Junior N.S."/>
            <person name="Baroncelli R."/>
        </authorList>
    </citation>
    <scope>NUCLEOTIDE SEQUENCE [LARGE SCALE GENOMIC DNA]</scope>
    <source>
        <strain evidence="1 2">CMES1059</strain>
    </source>
</reference>
<keyword evidence="1" id="KW-0378">Hydrolase</keyword>
<dbReference type="EMBL" id="VUJX02000002">
    <property type="protein sequence ID" value="KAL0941352.1"/>
    <property type="molecule type" value="Genomic_DNA"/>
</dbReference>
<name>A0ACC3ZB52_COLTU</name>
<gene>
    <name evidence="1" type="ORF">CTRU02_204115</name>
</gene>
<keyword evidence="2" id="KW-1185">Reference proteome</keyword>
<proteinExistence type="predicted"/>
<dbReference type="Proteomes" id="UP000805649">
    <property type="component" value="Unassembled WGS sequence"/>
</dbReference>